<evidence type="ECO:0008006" key="3">
    <source>
        <dbReference type="Google" id="ProtNLM"/>
    </source>
</evidence>
<organism evidence="1 2">
    <name type="scientific">Kribbella sancticallisti</name>
    <dbReference type="NCBI Taxonomy" id="460087"/>
    <lineage>
        <taxon>Bacteria</taxon>
        <taxon>Bacillati</taxon>
        <taxon>Actinomycetota</taxon>
        <taxon>Actinomycetes</taxon>
        <taxon>Propionibacteriales</taxon>
        <taxon>Kribbellaceae</taxon>
        <taxon>Kribbella</taxon>
    </lineage>
</organism>
<dbReference type="EMBL" id="BAAAOS010000018">
    <property type="protein sequence ID" value="GAA1567723.1"/>
    <property type="molecule type" value="Genomic_DNA"/>
</dbReference>
<dbReference type="RefSeq" id="WP_344212470.1">
    <property type="nucleotide sequence ID" value="NZ_BAAAOS010000018.1"/>
</dbReference>
<dbReference type="Proteomes" id="UP001500393">
    <property type="component" value="Unassembled WGS sequence"/>
</dbReference>
<evidence type="ECO:0000313" key="1">
    <source>
        <dbReference type="EMBL" id="GAA1567723.1"/>
    </source>
</evidence>
<reference evidence="2" key="1">
    <citation type="journal article" date="2019" name="Int. J. Syst. Evol. Microbiol.">
        <title>The Global Catalogue of Microorganisms (GCM) 10K type strain sequencing project: providing services to taxonomists for standard genome sequencing and annotation.</title>
        <authorList>
            <consortium name="The Broad Institute Genomics Platform"/>
            <consortium name="The Broad Institute Genome Sequencing Center for Infectious Disease"/>
            <person name="Wu L."/>
            <person name="Ma J."/>
        </authorList>
    </citation>
    <scope>NUCLEOTIDE SEQUENCE [LARGE SCALE GENOMIC DNA]</scope>
    <source>
        <strain evidence="2">JCM 14969</strain>
    </source>
</reference>
<gene>
    <name evidence="1" type="ORF">GCM10009789_21440</name>
</gene>
<sequence length="165" mass="17804">MEYIVGIAVVAAVVGGVLWNHRTKAAAFAGVGFEVPLPPGQVVAVISAVYCQGAKAAVRNTFSGVSVRREGPAEFVFETRLGDTGEIRITAADEAGSTVEAEATSLYIGGVLLFESGSPIWQLSKNLTHLIYRMLGLAPYAARMKRFQYALERKVTHQIHRQIQA</sequence>
<name>A0ABP4NWM4_9ACTN</name>
<comment type="caution">
    <text evidence="1">The sequence shown here is derived from an EMBL/GenBank/DDBJ whole genome shotgun (WGS) entry which is preliminary data.</text>
</comment>
<proteinExistence type="predicted"/>
<evidence type="ECO:0000313" key="2">
    <source>
        <dbReference type="Proteomes" id="UP001500393"/>
    </source>
</evidence>
<protein>
    <recommendedName>
        <fullName evidence="3">Polyketide cyclase / dehydrase and lipid transport</fullName>
    </recommendedName>
</protein>
<accession>A0ABP4NWM4</accession>
<keyword evidence="2" id="KW-1185">Reference proteome</keyword>